<accession>A0A553HRE8</accession>
<sequence>MREEPAASGNFALLVFLALKNTPLAVLIAYPYNGLNYFHQIAGYLTISLVLLHATLYVPYFVVVKHDPEALMETKNIMGIVAGSAMFLILLSVYLKRIHYEVFYAAHVVLFLVALVMFGLHRPQWIRRIPIIAAFAGGLWFSDRLLRGVRLLRNLLNNNATLSALSSIDGGGKGGTRVLLKKPLAYATPGSHCFLWVPKVRIFQTHPFTIVSNGSRGLELVAWAEDGFTKSLHHMAQAGASGIWAAAEGPYGSFPDITNYDKVVLIAGGSGVTFAFGTALNALERRSAGAGALEQQPEQNISLIWATRRIVYSEGDLTDSIRTTENLSKVTVSRSTSLGRRDETIGNESGLPYKEKDEEKIIVATADSTKSGIPSHAVVRGLSPVLKYEKLNLEETIPEAIRSVGNDKRVLIASCGPGGMTKVVRNIVAQCIATDGPSITLHCESFAW</sequence>
<keyword evidence="8" id="KW-0406">Ion transport</keyword>
<comment type="similarity">
    <text evidence="2">Belongs to the ferric reductase (FRE) family.</text>
</comment>
<dbReference type="GO" id="GO:0005886">
    <property type="term" value="C:plasma membrane"/>
    <property type="evidence" value="ECO:0007669"/>
    <property type="project" value="TreeGrafter"/>
</dbReference>
<keyword evidence="3" id="KW-0813">Transport</keyword>
<organism evidence="13 14">
    <name type="scientific">Xylaria flabelliformis</name>
    <dbReference type="NCBI Taxonomy" id="2512241"/>
    <lineage>
        <taxon>Eukaryota</taxon>
        <taxon>Fungi</taxon>
        <taxon>Dikarya</taxon>
        <taxon>Ascomycota</taxon>
        <taxon>Pezizomycotina</taxon>
        <taxon>Sordariomycetes</taxon>
        <taxon>Xylariomycetidae</taxon>
        <taxon>Xylariales</taxon>
        <taxon>Xylariaceae</taxon>
        <taxon>Xylaria</taxon>
    </lineage>
</organism>
<feature type="domain" description="FAD-binding FR-type" evidence="12">
    <location>
        <begin position="138"/>
        <end position="257"/>
    </location>
</feature>
<reference evidence="14" key="1">
    <citation type="submission" date="2019-06" db="EMBL/GenBank/DDBJ databases">
        <title>Draft genome sequence of the griseofulvin-producing fungus Xylaria cubensis strain G536.</title>
        <authorList>
            <person name="Mead M.E."/>
            <person name="Raja H.A."/>
            <person name="Steenwyk J.L."/>
            <person name="Knowles S.L."/>
            <person name="Oberlies N.H."/>
            <person name="Rokas A."/>
        </authorList>
    </citation>
    <scope>NUCLEOTIDE SEQUENCE [LARGE SCALE GENOMIC DNA]</scope>
    <source>
        <strain evidence="14">G536</strain>
    </source>
</reference>
<dbReference type="GO" id="GO:0015677">
    <property type="term" value="P:copper ion import"/>
    <property type="evidence" value="ECO:0007669"/>
    <property type="project" value="TreeGrafter"/>
</dbReference>
<dbReference type="GO" id="GO:0000293">
    <property type="term" value="F:ferric-chelate reductase activity"/>
    <property type="evidence" value="ECO:0007669"/>
    <property type="project" value="UniProtKB-ARBA"/>
</dbReference>
<dbReference type="PANTHER" id="PTHR32361:SF9">
    <property type="entry name" value="FERRIC REDUCTASE TRANSMEMBRANE COMPONENT 3-RELATED"/>
    <property type="match status" value="1"/>
</dbReference>
<dbReference type="InterPro" id="IPR013112">
    <property type="entry name" value="FAD-bd_8"/>
</dbReference>
<dbReference type="SUPFAM" id="SSF52343">
    <property type="entry name" value="Ferredoxin reductase-like, C-terminal NADP-linked domain"/>
    <property type="match status" value="1"/>
</dbReference>
<feature type="transmembrane region" description="Helical" evidence="11">
    <location>
        <begin position="12"/>
        <end position="30"/>
    </location>
</feature>
<name>A0A553HRE8_9PEZI</name>
<feature type="transmembrane region" description="Helical" evidence="11">
    <location>
        <begin position="42"/>
        <end position="64"/>
    </location>
</feature>
<keyword evidence="9 11" id="KW-0472">Membrane</keyword>
<dbReference type="SFLD" id="SFLDS00052">
    <property type="entry name" value="Ferric_Reductase_Domain"/>
    <property type="match status" value="1"/>
</dbReference>
<feature type="transmembrane region" description="Helical" evidence="11">
    <location>
        <begin position="102"/>
        <end position="120"/>
    </location>
</feature>
<dbReference type="GO" id="GO:0006826">
    <property type="term" value="P:iron ion transport"/>
    <property type="evidence" value="ECO:0007669"/>
    <property type="project" value="TreeGrafter"/>
</dbReference>
<dbReference type="AlphaFoldDB" id="A0A553HRE8"/>
<evidence type="ECO:0000256" key="5">
    <source>
        <dbReference type="ARBA" id="ARBA00022982"/>
    </source>
</evidence>
<dbReference type="InterPro" id="IPR013121">
    <property type="entry name" value="Fe_red_NAD-bd_6"/>
</dbReference>
<evidence type="ECO:0000256" key="8">
    <source>
        <dbReference type="ARBA" id="ARBA00023065"/>
    </source>
</evidence>
<dbReference type="SFLD" id="SFLDG01168">
    <property type="entry name" value="Ferric_reductase_subgroup_(FRE"/>
    <property type="match status" value="1"/>
</dbReference>
<dbReference type="PROSITE" id="PS51384">
    <property type="entry name" value="FAD_FR"/>
    <property type="match status" value="1"/>
</dbReference>
<dbReference type="Pfam" id="PF08030">
    <property type="entry name" value="NAD_binding_6"/>
    <property type="match status" value="1"/>
</dbReference>
<dbReference type="InterPro" id="IPR051410">
    <property type="entry name" value="Ferric/Cupric_Reductase"/>
</dbReference>
<feature type="transmembrane region" description="Helical" evidence="11">
    <location>
        <begin position="76"/>
        <end position="95"/>
    </location>
</feature>
<evidence type="ECO:0000313" key="14">
    <source>
        <dbReference type="Proteomes" id="UP000319160"/>
    </source>
</evidence>
<comment type="subcellular location">
    <subcellularLocation>
        <location evidence="1">Membrane</location>
        <topology evidence="1">Multi-pass membrane protein</topology>
    </subcellularLocation>
</comment>
<keyword evidence="4 11" id="KW-0812">Transmembrane</keyword>
<dbReference type="OrthoDB" id="10006946at2759"/>
<evidence type="ECO:0000256" key="6">
    <source>
        <dbReference type="ARBA" id="ARBA00022989"/>
    </source>
</evidence>
<dbReference type="InterPro" id="IPR017927">
    <property type="entry name" value="FAD-bd_FR_type"/>
</dbReference>
<evidence type="ECO:0000256" key="3">
    <source>
        <dbReference type="ARBA" id="ARBA00022448"/>
    </source>
</evidence>
<dbReference type="Pfam" id="PF01794">
    <property type="entry name" value="Ferric_reduct"/>
    <property type="match status" value="1"/>
</dbReference>
<evidence type="ECO:0000259" key="12">
    <source>
        <dbReference type="PROSITE" id="PS51384"/>
    </source>
</evidence>
<dbReference type="Gene3D" id="3.40.50.80">
    <property type="entry name" value="Nucleotide-binding domain of ferredoxin-NADP reductase (FNR) module"/>
    <property type="match status" value="1"/>
</dbReference>
<evidence type="ECO:0000313" key="13">
    <source>
        <dbReference type="EMBL" id="TRX90508.1"/>
    </source>
</evidence>
<evidence type="ECO:0000256" key="2">
    <source>
        <dbReference type="ARBA" id="ARBA00006278"/>
    </source>
</evidence>
<keyword evidence="14" id="KW-1185">Reference proteome</keyword>
<dbReference type="CDD" id="cd06186">
    <property type="entry name" value="NOX_Duox_like_FAD_NADP"/>
    <property type="match status" value="1"/>
</dbReference>
<comment type="caution">
    <text evidence="13">The sequence shown here is derived from an EMBL/GenBank/DDBJ whole genome shotgun (WGS) entry which is preliminary data.</text>
</comment>
<evidence type="ECO:0000256" key="7">
    <source>
        <dbReference type="ARBA" id="ARBA00023002"/>
    </source>
</evidence>
<gene>
    <name evidence="13" type="ORF">FHL15_008677</name>
</gene>
<keyword evidence="10" id="KW-0325">Glycoprotein</keyword>
<dbReference type="STRING" id="2512241.A0A553HRE8"/>
<dbReference type="GO" id="GO:0006879">
    <property type="term" value="P:intracellular iron ion homeostasis"/>
    <property type="evidence" value="ECO:0007669"/>
    <property type="project" value="TreeGrafter"/>
</dbReference>
<evidence type="ECO:0000256" key="1">
    <source>
        <dbReference type="ARBA" id="ARBA00004141"/>
    </source>
</evidence>
<dbReference type="Proteomes" id="UP000319160">
    <property type="component" value="Unassembled WGS sequence"/>
</dbReference>
<evidence type="ECO:0000256" key="9">
    <source>
        <dbReference type="ARBA" id="ARBA00023136"/>
    </source>
</evidence>
<evidence type="ECO:0000256" key="11">
    <source>
        <dbReference type="SAM" id="Phobius"/>
    </source>
</evidence>
<proteinExistence type="inferred from homology"/>
<evidence type="ECO:0000256" key="4">
    <source>
        <dbReference type="ARBA" id="ARBA00022692"/>
    </source>
</evidence>
<keyword evidence="7" id="KW-0560">Oxidoreductase</keyword>
<keyword evidence="5" id="KW-0249">Electron transport</keyword>
<dbReference type="InterPro" id="IPR013130">
    <property type="entry name" value="Fe3_Rdtase_TM_dom"/>
</dbReference>
<dbReference type="PANTHER" id="PTHR32361">
    <property type="entry name" value="FERRIC/CUPRIC REDUCTASE TRANSMEMBRANE COMPONENT"/>
    <property type="match status" value="1"/>
</dbReference>
<evidence type="ECO:0000256" key="10">
    <source>
        <dbReference type="ARBA" id="ARBA00023180"/>
    </source>
</evidence>
<dbReference type="Pfam" id="PF08022">
    <property type="entry name" value="FAD_binding_8"/>
    <property type="match status" value="1"/>
</dbReference>
<protein>
    <recommendedName>
        <fullName evidence="12">FAD-binding FR-type domain-containing protein</fullName>
    </recommendedName>
</protein>
<dbReference type="EMBL" id="VFLP01000055">
    <property type="protein sequence ID" value="TRX90508.1"/>
    <property type="molecule type" value="Genomic_DNA"/>
</dbReference>
<dbReference type="InterPro" id="IPR039261">
    <property type="entry name" value="FNR_nucleotide-bd"/>
</dbReference>
<keyword evidence="6 11" id="KW-1133">Transmembrane helix</keyword>